<dbReference type="InterPro" id="IPR037051">
    <property type="entry name" value="4-carb_acid_sugar_kinase_N_sf"/>
</dbReference>
<dbReference type="OrthoDB" id="191465at2"/>
<keyword evidence="10" id="KW-1185">Reference proteome</keyword>
<keyword evidence="4" id="KW-0418">Kinase</keyword>
<gene>
    <name evidence="9" type="ORF">C1H69_14100</name>
</gene>
<dbReference type="InterPro" id="IPR010737">
    <property type="entry name" value="4-carb_acid_sugar_kinase_N"/>
</dbReference>
<evidence type="ECO:0000259" key="7">
    <source>
        <dbReference type="Pfam" id="PF07005"/>
    </source>
</evidence>
<dbReference type="InterPro" id="IPR031475">
    <property type="entry name" value="NBD_C"/>
</dbReference>
<evidence type="ECO:0000256" key="6">
    <source>
        <dbReference type="ARBA" id="ARBA00023277"/>
    </source>
</evidence>
<dbReference type="RefSeq" id="WP_102654016.1">
    <property type="nucleotide sequence ID" value="NZ_PNRF01000028.1"/>
</dbReference>
<evidence type="ECO:0000256" key="3">
    <source>
        <dbReference type="ARBA" id="ARBA00022741"/>
    </source>
</evidence>
<feature type="domain" description="Four-carbon acid sugar kinase nucleotide binding" evidence="8">
    <location>
        <begin position="269"/>
        <end position="436"/>
    </location>
</feature>
<feature type="domain" description="Four-carbon acid sugar kinase N-terminal" evidence="7">
    <location>
        <begin position="7"/>
        <end position="242"/>
    </location>
</feature>
<dbReference type="Pfam" id="PF07005">
    <property type="entry name" value="SBD_N"/>
    <property type="match status" value="1"/>
</dbReference>
<keyword evidence="3" id="KW-0547">Nucleotide-binding</keyword>
<evidence type="ECO:0000256" key="4">
    <source>
        <dbReference type="ARBA" id="ARBA00022777"/>
    </source>
</evidence>
<dbReference type="InterPro" id="IPR042213">
    <property type="entry name" value="NBD_C_sf"/>
</dbReference>
<organism evidence="9 10">
    <name type="scientific">Billgrantia endophytica</name>
    <dbReference type="NCBI Taxonomy" id="2033802"/>
    <lineage>
        <taxon>Bacteria</taxon>
        <taxon>Pseudomonadati</taxon>
        <taxon>Pseudomonadota</taxon>
        <taxon>Gammaproteobacteria</taxon>
        <taxon>Oceanospirillales</taxon>
        <taxon>Halomonadaceae</taxon>
        <taxon>Billgrantia</taxon>
    </lineage>
</organism>
<keyword evidence="6" id="KW-0119">Carbohydrate metabolism</keyword>
<keyword evidence="5" id="KW-0067">ATP-binding</keyword>
<evidence type="ECO:0000259" key="8">
    <source>
        <dbReference type="Pfam" id="PF17042"/>
    </source>
</evidence>
<dbReference type="SUPFAM" id="SSF142764">
    <property type="entry name" value="YgbK-like"/>
    <property type="match status" value="1"/>
</dbReference>
<comment type="caution">
    <text evidence="9">The sequence shown here is derived from an EMBL/GenBank/DDBJ whole genome shotgun (WGS) entry which is preliminary data.</text>
</comment>
<proteinExistence type="inferred from homology"/>
<sequence>MSSLLLSYYGDDLTGSTDVMEALSLGGITTVLFLDPPSDEQLARFDDCQVIGLAGTSRSETSEWMDAHLHHALAWLRSLGADFCHYKVCSTFDSAPDVGNIGRALEIGRALFGQTCVPLVAGAPQLKRYTVFGQHFAMLLGDVHRLDRHPVMSCHPVTPMAEADLRRHLANQTSLSIGLADVLCLTLPDVDERIDRLSAGHQALLYDVLDTRHQAEVGHQLWRTRQPRGSYVVGSSGVEYALLEVWRRQQRIPETPPSFTPPGAVERLAVVSGSCSEVTARQIRWAEANGFRAIDLEVAGLISDERGEGVMQAALSAANDALAAGMSVILHTAMGPETNASAVEQGGPQARHRIGRSLGQLLRRLVEIHRLRRVAIAGGDTSSHALRELRVHALTTRLPLPETPGSPLCRAYSDDPTFDGLEVALKGGQIGSEGYFGTIRDGRG</sequence>
<name>A0A2N7U1R7_9GAMM</name>
<reference evidence="9 10" key="1">
    <citation type="submission" date="2018-01" db="EMBL/GenBank/DDBJ databases">
        <title>Halomonas endophytica sp. nov., isolated from storage liquid in the stems of Populus euphratica.</title>
        <authorList>
            <person name="Chen C."/>
        </authorList>
    </citation>
    <scope>NUCLEOTIDE SEQUENCE [LARGE SCALE GENOMIC DNA]</scope>
    <source>
        <strain evidence="9 10">MC28</strain>
    </source>
</reference>
<dbReference type="GO" id="GO:0005524">
    <property type="term" value="F:ATP binding"/>
    <property type="evidence" value="ECO:0007669"/>
    <property type="project" value="UniProtKB-KW"/>
</dbReference>
<dbReference type="Proteomes" id="UP000235803">
    <property type="component" value="Unassembled WGS sequence"/>
</dbReference>
<comment type="similarity">
    <text evidence="1">Belongs to the four-carbon acid sugar kinase family.</text>
</comment>
<evidence type="ECO:0000256" key="2">
    <source>
        <dbReference type="ARBA" id="ARBA00022679"/>
    </source>
</evidence>
<evidence type="ECO:0000256" key="1">
    <source>
        <dbReference type="ARBA" id="ARBA00005715"/>
    </source>
</evidence>
<dbReference type="EMBL" id="PNRF01000028">
    <property type="protein sequence ID" value="PMR74379.1"/>
    <property type="molecule type" value="Genomic_DNA"/>
</dbReference>
<dbReference type="Gene3D" id="3.40.980.20">
    <property type="entry name" value="Four-carbon acid sugar kinase, nucleotide binding domain"/>
    <property type="match status" value="1"/>
</dbReference>
<protein>
    <submittedName>
        <fullName evidence="9">Hrp-dependent type III effector protein</fullName>
    </submittedName>
</protein>
<evidence type="ECO:0000313" key="10">
    <source>
        <dbReference type="Proteomes" id="UP000235803"/>
    </source>
</evidence>
<accession>A0A2N7U1R7</accession>
<keyword evidence="2" id="KW-0808">Transferase</keyword>
<evidence type="ECO:0000313" key="9">
    <source>
        <dbReference type="EMBL" id="PMR74379.1"/>
    </source>
</evidence>
<dbReference type="GO" id="GO:0016301">
    <property type="term" value="F:kinase activity"/>
    <property type="evidence" value="ECO:0007669"/>
    <property type="project" value="UniProtKB-KW"/>
</dbReference>
<dbReference type="Pfam" id="PF17042">
    <property type="entry name" value="NBD_C"/>
    <property type="match status" value="1"/>
</dbReference>
<dbReference type="AlphaFoldDB" id="A0A2N7U1R7"/>
<evidence type="ECO:0000256" key="5">
    <source>
        <dbReference type="ARBA" id="ARBA00022840"/>
    </source>
</evidence>
<dbReference type="Gene3D" id="3.40.50.10840">
    <property type="entry name" value="Putative sugar-binding, N-terminal domain"/>
    <property type="match status" value="1"/>
</dbReference>